<reference evidence="1 2" key="1">
    <citation type="journal article" date="2019" name="Environ. Microbiol.">
        <title>Species interactions and distinct microbial communities in high Arctic permafrost affected cryosols are associated with the CH4 and CO2 gas fluxes.</title>
        <authorList>
            <person name="Altshuler I."/>
            <person name="Hamel J."/>
            <person name="Turney S."/>
            <person name="Magnuson E."/>
            <person name="Levesque R."/>
            <person name="Greer C."/>
            <person name="Whyte L.G."/>
        </authorList>
    </citation>
    <scope>NUCLEOTIDE SEQUENCE [LARGE SCALE GENOMIC DNA]</scope>
    <source>
        <strain evidence="1 2">E3</strain>
    </source>
</reference>
<dbReference type="AlphaFoldDB" id="A0A502HZI4"/>
<evidence type="ECO:0000313" key="2">
    <source>
        <dbReference type="Proteomes" id="UP000317933"/>
    </source>
</evidence>
<proteinExistence type="predicted"/>
<protein>
    <submittedName>
        <fullName evidence="1">Uncharacterized protein</fullName>
    </submittedName>
</protein>
<name>A0A502HZI4_9PSED</name>
<organism evidence="1 2">
    <name type="scientific">Pseudomonas arsenicoxydans</name>
    <dbReference type="NCBI Taxonomy" id="702115"/>
    <lineage>
        <taxon>Bacteria</taxon>
        <taxon>Pseudomonadati</taxon>
        <taxon>Pseudomonadota</taxon>
        <taxon>Gammaproteobacteria</taxon>
        <taxon>Pseudomonadales</taxon>
        <taxon>Pseudomonadaceae</taxon>
        <taxon>Pseudomonas</taxon>
    </lineage>
</organism>
<dbReference type="EMBL" id="RCZE01000004">
    <property type="protein sequence ID" value="TPG79174.1"/>
    <property type="molecule type" value="Genomic_DNA"/>
</dbReference>
<dbReference type="Proteomes" id="UP000317933">
    <property type="component" value="Unassembled WGS sequence"/>
</dbReference>
<comment type="caution">
    <text evidence="1">The sequence shown here is derived from an EMBL/GenBank/DDBJ whole genome shotgun (WGS) entry which is preliminary data.</text>
</comment>
<accession>A0A502HZI4</accession>
<evidence type="ECO:0000313" key="1">
    <source>
        <dbReference type="EMBL" id="TPG79174.1"/>
    </source>
</evidence>
<gene>
    <name evidence="1" type="ORF">EAH78_11040</name>
</gene>
<sequence>MGAGLLANAVDQSTYVLNDTPHSRASPLPHFVLCQVLGFACAARRSSAARRFGSLIPSAVA</sequence>